<dbReference type="EMBL" id="LAJE02000173">
    <property type="protein sequence ID" value="OEO31011.1"/>
    <property type="molecule type" value="Genomic_DNA"/>
</dbReference>
<dbReference type="OrthoDB" id="5480566at2"/>
<organism evidence="2 3">
    <name type="scientific">Devosia insulae DS-56</name>
    <dbReference type="NCBI Taxonomy" id="1116389"/>
    <lineage>
        <taxon>Bacteria</taxon>
        <taxon>Pseudomonadati</taxon>
        <taxon>Pseudomonadota</taxon>
        <taxon>Alphaproteobacteria</taxon>
        <taxon>Hyphomicrobiales</taxon>
        <taxon>Devosiaceae</taxon>
        <taxon>Devosia</taxon>
    </lineage>
</organism>
<evidence type="ECO:0000313" key="2">
    <source>
        <dbReference type="EMBL" id="OEO31011.1"/>
    </source>
</evidence>
<evidence type="ECO:0000313" key="3">
    <source>
        <dbReference type="Proteomes" id="UP000095463"/>
    </source>
</evidence>
<protein>
    <recommendedName>
        <fullName evidence="4">Tail specific protease domain-containing protein</fullName>
    </recommendedName>
</protein>
<dbReference type="Gene3D" id="3.90.226.10">
    <property type="entry name" value="2-enoyl-CoA Hydratase, Chain A, domain 1"/>
    <property type="match status" value="1"/>
</dbReference>
<evidence type="ECO:0000256" key="1">
    <source>
        <dbReference type="SAM" id="SignalP"/>
    </source>
</evidence>
<dbReference type="SUPFAM" id="SSF52096">
    <property type="entry name" value="ClpP/crotonase"/>
    <property type="match status" value="1"/>
</dbReference>
<keyword evidence="1" id="KW-0732">Signal</keyword>
<accession>A0A1E5XQX7</accession>
<keyword evidence="3" id="KW-1185">Reference proteome</keyword>
<dbReference type="InterPro" id="IPR029045">
    <property type="entry name" value="ClpP/crotonase-like_dom_sf"/>
</dbReference>
<feature type="signal peptide" evidence="1">
    <location>
        <begin position="1"/>
        <end position="24"/>
    </location>
</feature>
<dbReference type="Proteomes" id="UP000095463">
    <property type="component" value="Unassembled WGS sequence"/>
</dbReference>
<comment type="caution">
    <text evidence="2">The sequence shown here is derived from an EMBL/GenBank/DDBJ whole genome shotgun (WGS) entry which is preliminary data.</text>
</comment>
<proteinExistence type="predicted"/>
<feature type="chain" id="PRO_5009190404" description="Tail specific protease domain-containing protein" evidence="1">
    <location>
        <begin position="25"/>
        <end position="509"/>
    </location>
</feature>
<evidence type="ECO:0008006" key="4">
    <source>
        <dbReference type="Google" id="ProtNLM"/>
    </source>
</evidence>
<gene>
    <name evidence="2" type="ORF">VW23_018135</name>
</gene>
<dbReference type="RefSeq" id="WP_069909747.1">
    <property type="nucleotide sequence ID" value="NZ_LAJE02000173.1"/>
</dbReference>
<reference evidence="2 3" key="1">
    <citation type="journal article" date="2015" name="Genome Announc.">
        <title>Genome Assemblies of Three Soil-Associated Devosia species: D. insulae, D. limi, and D. soli.</title>
        <authorList>
            <person name="Hassan Y.I."/>
            <person name="Lepp D."/>
            <person name="Zhou T."/>
        </authorList>
    </citation>
    <scope>NUCLEOTIDE SEQUENCE [LARGE SCALE GENOMIC DNA]</scope>
    <source>
        <strain evidence="2 3">DS-56</strain>
    </source>
</reference>
<sequence length="509" mass="54430">MTVFTRVLGALLLLWLSAAIGAAAAEDLPERFAGEARIESQPSLPIHLELRRVGAAVEGSISMPIGSFEMTAIQEGHTITGRYEGPGGAGDMSLIIDGDTLTGTFGLGEAHGTISAQRTDLDAQRFFEPPEANLDLTTAQWLEDLDQLAEILSQKHGSPFHRISRPRFESEVAHVRAAIPQLDGTGIASEFVKLGALIGDGHTEVALPDDQARLPVELFWFEDGLRVIGIAADHQELLGARLIAVDAVAVEEVIDRLRPFIAAGETEWFVRAALPGLLRNPAILAAAGIVDGPSVALTLEVADGDRTQIEMTAKSEAGALAILNGAAPLWRRNETQGLWTEVLADGAVYVNWRSYAGLADAAAALLASLDAQHPPRLIVDLRDNTGGDYNAGRAFVEAIASRPWLNQRGTLYVLIGRATFSAAMTNAVDFMTMTNAILAGEPAGAAPNNWQEARRFNLPNSGLRVGVSTLHYEFLPGQAEVRPGLHVWPEPGDWGAPLDASVKLILSRP</sequence>
<name>A0A1E5XQX7_9HYPH</name>
<dbReference type="AlphaFoldDB" id="A0A1E5XQX7"/>